<keyword evidence="3" id="KW-0012">Acyltransferase</keyword>
<feature type="transmembrane region" description="Helical" evidence="1">
    <location>
        <begin position="204"/>
        <end position="221"/>
    </location>
</feature>
<evidence type="ECO:0000259" key="2">
    <source>
        <dbReference type="Pfam" id="PF01757"/>
    </source>
</evidence>
<feature type="transmembrane region" description="Helical" evidence="1">
    <location>
        <begin position="227"/>
        <end position="244"/>
    </location>
</feature>
<protein>
    <submittedName>
        <fullName evidence="3">Acyltransferase</fullName>
    </submittedName>
</protein>
<feature type="transmembrane region" description="Helical" evidence="1">
    <location>
        <begin position="256"/>
        <end position="274"/>
    </location>
</feature>
<feature type="transmembrane region" description="Helical" evidence="1">
    <location>
        <begin position="117"/>
        <end position="136"/>
    </location>
</feature>
<dbReference type="OrthoDB" id="9807745at2"/>
<dbReference type="RefSeq" id="WP_140741168.1">
    <property type="nucleotide sequence ID" value="NZ_RCZM01000004.1"/>
</dbReference>
<gene>
    <name evidence="3" type="ORF">EAH86_12460</name>
</gene>
<dbReference type="InterPro" id="IPR050879">
    <property type="entry name" value="Acyltransferase_3"/>
</dbReference>
<evidence type="ECO:0000313" key="3">
    <source>
        <dbReference type="EMBL" id="TPG16044.1"/>
    </source>
</evidence>
<evidence type="ECO:0000313" key="4">
    <source>
        <dbReference type="Proteomes" id="UP000317722"/>
    </source>
</evidence>
<dbReference type="Proteomes" id="UP000317722">
    <property type="component" value="Unassembled WGS sequence"/>
</dbReference>
<dbReference type="InterPro" id="IPR002656">
    <property type="entry name" value="Acyl_transf_3_dom"/>
</dbReference>
<name>A0A502CTN1_9MICO</name>
<feature type="transmembrane region" description="Helical" evidence="1">
    <location>
        <begin position="349"/>
        <end position="369"/>
    </location>
</feature>
<feature type="transmembrane region" description="Helical" evidence="1">
    <location>
        <begin position="31"/>
        <end position="53"/>
    </location>
</feature>
<reference evidence="3 4" key="1">
    <citation type="journal article" date="2019" name="Environ. Microbiol.">
        <title>Species interactions and distinct microbial communities in high Arctic permafrost affected cryosols are associated with the CH4 and CO2 gas fluxes.</title>
        <authorList>
            <person name="Altshuler I."/>
            <person name="Hamel J."/>
            <person name="Turney S."/>
            <person name="Magnuson E."/>
            <person name="Levesque R."/>
            <person name="Greer C."/>
            <person name="Whyte L.G."/>
        </authorList>
    </citation>
    <scope>NUCLEOTIDE SEQUENCE [LARGE SCALE GENOMIC DNA]</scope>
    <source>
        <strain evidence="3 4">S9.3A</strain>
    </source>
</reference>
<dbReference type="Pfam" id="PF01757">
    <property type="entry name" value="Acyl_transf_3"/>
    <property type="match status" value="1"/>
</dbReference>
<accession>A0A502CTN1</accession>
<feature type="transmembrane region" description="Helical" evidence="1">
    <location>
        <begin position="73"/>
        <end position="96"/>
    </location>
</feature>
<keyword evidence="1" id="KW-1133">Transmembrane helix</keyword>
<keyword evidence="4" id="KW-1185">Reference proteome</keyword>
<comment type="caution">
    <text evidence="3">The sequence shown here is derived from an EMBL/GenBank/DDBJ whole genome shotgun (WGS) entry which is preliminary data.</text>
</comment>
<feature type="domain" description="Acyltransferase 3" evidence="2">
    <location>
        <begin position="24"/>
        <end position="367"/>
    </location>
</feature>
<evidence type="ECO:0000256" key="1">
    <source>
        <dbReference type="SAM" id="Phobius"/>
    </source>
</evidence>
<keyword evidence="1" id="KW-0812">Transmembrane</keyword>
<keyword evidence="3" id="KW-0808">Transferase</keyword>
<proteinExistence type="predicted"/>
<keyword evidence="1" id="KW-0472">Membrane</keyword>
<dbReference type="GO" id="GO:0016747">
    <property type="term" value="F:acyltransferase activity, transferring groups other than amino-acyl groups"/>
    <property type="evidence" value="ECO:0007669"/>
    <property type="project" value="InterPro"/>
</dbReference>
<sequence length="404" mass="44203">MPRTDPTTPPPGTTGSAPVSRLRALDGLRGVAAVVVLLHHAFLTVPVLARPYYVTEAADRDSPLVWALIHTPLHLAWAGTEAVYIFFVLSGLVLALPVLRSASFSWLEYFPRRAARLYLPVAAAVLWGLLLVWLVPRDNTASRGLWMRARPNLPSWSGVGHDLTLLGGESHLISPFWSLQWELWFSLLLPLYVLGVVLVRRLPLWVPVAGLVAMVTAGVFFNSKALVHLPMFAIGAVIASRLPELTQRAASIRPRGWAVAGVGATVLVTAHWWLLALTTNITVLRFGTPLALLGATGYVLTVALCPQVQRWLETTPIQWLGMISFSLYLVHEPIVVALAFLLGPGSGPLLVALAVPISLLAGWLFYRVIELPAHHASRRFGRWVAQNLRSASTFHRPTQPDAVP</sequence>
<feature type="transmembrane region" description="Helical" evidence="1">
    <location>
        <begin position="286"/>
        <end position="305"/>
    </location>
</feature>
<dbReference type="EMBL" id="RCZM01000004">
    <property type="protein sequence ID" value="TPG16044.1"/>
    <property type="molecule type" value="Genomic_DNA"/>
</dbReference>
<dbReference type="AlphaFoldDB" id="A0A502CTN1"/>
<feature type="transmembrane region" description="Helical" evidence="1">
    <location>
        <begin position="317"/>
        <end position="343"/>
    </location>
</feature>
<dbReference type="PANTHER" id="PTHR23028">
    <property type="entry name" value="ACETYLTRANSFERASE"/>
    <property type="match status" value="1"/>
</dbReference>
<feature type="transmembrane region" description="Helical" evidence="1">
    <location>
        <begin position="181"/>
        <end position="199"/>
    </location>
</feature>
<organism evidence="3 4">
    <name type="scientific">Pedococcus bigeumensis</name>
    <dbReference type="NCBI Taxonomy" id="433644"/>
    <lineage>
        <taxon>Bacteria</taxon>
        <taxon>Bacillati</taxon>
        <taxon>Actinomycetota</taxon>
        <taxon>Actinomycetes</taxon>
        <taxon>Micrococcales</taxon>
        <taxon>Intrasporangiaceae</taxon>
        <taxon>Pedococcus</taxon>
    </lineage>
</organism>